<organism evidence="1 2">
    <name type="scientific">Streptococcus parasuis</name>
    <dbReference type="NCBI Taxonomy" id="1501662"/>
    <lineage>
        <taxon>Bacteria</taxon>
        <taxon>Bacillati</taxon>
        <taxon>Bacillota</taxon>
        <taxon>Bacilli</taxon>
        <taxon>Lactobacillales</taxon>
        <taxon>Streptococcaceae</taxon>
        <taxon>Streptococcus</taxon>
    </lineage>
</organism>
<evidence type="ECO:0000313" key="2">
    <source>
        <dbReference type="Proteomes" id="UP001549134"/>
    </source>
</evidence>
<name>A0ABV2ES61_9STRE</name>
<keyword evidence="2" id="KW-1185">Reference proteome</keyword>
<evidence type="ECO:0008006" key="3">
    <source>
        <dbReference type="Google" id="ProtNLM"/>
    </source>
</evidence>
<sequence length="55" mass="6567">MSIETYKSIDKIDYQDLENKDLVECCGGMIIFPYFIRRRSQPVTPRKNHYLTIIL</sequence>
<accession>A0ABV2ES61</accession>
<protein>
    <recommendedName>
        <fullName evidence="3">Bacteriocin</fullName>
    </recommendedName>
</protein>
<evidence type="ECO:0000313" key="1">
    <source>
        <dbReference type="EMBL" id="MET3534030.1"/>
    </source>
</evidence>
<proteinExistence type="predicted"/>
<comment type="caution">
    <text evidence="1">The sequence shown here is derived from an EMBL/GenBank/DDBJ whole genome shotgun (WGS) entry which is preliminary data.</text>
</comment>
<dbReference type="Proteomes" id="UP001549134">
    <property type="component" value="Unassembled WGS sequence"/>
</dbReference>
<gene>
    <name evidence="1" type="ORF">ABID50_001187</name>
</gene>
<dbReference type="EMBL" id="JBEPLX010000011">
    <property type="protein sequence ID" value="MET3534030.1"/>
    <property type="molecule type" value="Genomic_DNA"/>
</dbReference>
<reference evidence="1 2" key="1">
    <citation type="submission" date="2024-06" db="EMBL/GenBank/DDBJ databases">
        <title>Genomic Encyclopedia of Type Strains, Phase IV (KMG-IV): sequencing the most valuable type-strain genomes for metagenomic binning, comparative biology and taxonomic classification.</title>
        <authorList>
            <person name="Goeker M."/>
        </authorList>
    </citation>
    <scope>NUCLEOTIDE SEQUENCE [LARGE SCALE GENOMIC DNA]</scope>
    <source>
        <strain evidence="1 2">DSM 29126</strain>
    </source>
</reference>